<sequence>MFIPCLKLFIFLQRSQLIRRRRIGERIVAATKPKLFLFQSRLSLIFVAARHSGDKRFTAAAAAISCLRLLGWLRGFRDGGRKSRGGKRKLDMEWMRCPRSDACGLGHGWPEPFCANRHGRQGEVALRNSPPCATAPFFPIASGSGNGRFVAGKCTAVHLSPPTLGTGSLPPRRTPSYSVNSSSRTVTALNRRAGSCWEELLCLRRRARVGAGSVPMAAARVPSRGGKMQSSEPWTHHRRCQLMLYFCVCRFGLF</sequence>
<accession>A0A2T8KM22</accession>
<dbReference type="Proteomes" id="UP000243499">
    <property type="component" value="Chromosome 3"/>
</dbReference>
<dbReference type="EMBL" id="CM008048">
    <property type="protein sequence ID" value="PVH63192.1"/>
    <property type="molecule type" value="Genomic_DNA"/>
</dbReference>
<gene>
    <name evidence="1" type="ORF">PAHAL_3G489400</name>
</gene>
<dbReference type="Gramene" id="PVH63192">
    <property type="protein sequence ID" value="PVH63192"/>
    <property type="gene ID" value="PAHAL_3G489400"/>
</dbReference>
<dbReference type="AlphaFoldDB" id="A0A2T8KM22"/>
<organism evidence="1">
    <name type="scientific">Panicum hallii</name>
    <dbReference type="NCBI Taxonomy" id="206008"/>
    <lineage>
        <taxon>Eukaryota</taxon>
        <taxon>Viridiplantae</taxon>
        <taxon>Streptophyta</taxon>
        <taxon>Embryophyta</taxon>
        <taxon>Tracheophyta</taxon>
        <taxon>Spermatophyta</taxon>
        <taxon>Magnoliopsida</taxon>
        <taxon>Liliopsida</taxon>
        <taxon>Poales</taxon>
        <taxon>Poaceae</taxon>
        <taxon>PACMAD clade</taxon>
        <taxon>Panicoideae</taxon>
        <taxon>Panicodae</taxon>
        <taxon>Paniceae</taxon>
        <taxon>Panicinae</taxon>
        <taxon>Panicum</taxon>
        <taxon>Panicum sect. Panicum</taxon>
    </lineage>
</organism>
<reference evidence="1" key="1">
    <citation type="submission" date="2018-04" db="EMBL/GenBank/DDBJ databases">
        <title>WGS assembly of Panicum hallii.</title>
        <authorList>
            <person name="Lovell J."/>
            <person name="Jenkins J."/>
            <person name="Lowry D."/>
            <person name="Mamidi S."/>
            <person name="Sreedasyam A."/>
            <person name="Weng X."/>
            <person name="Barry K."/>
            <person name="Bonette J."/>
            <person name="Campitelli B."/>
            <person name="Daum C."/>
            <person name="Gordon S."/>
            <person name="Gould B."/>
            <person name="Lipzen A."/>
            <person name="Macqueen A."/>
            <person name="Palacio-Mejia J."/>
            <person name="Plott C."/>
            <person name="Shakirov E."/>
            <person name="Shu S."/>
            <person name="Yoshinaga Y."/>
            <person name="Zane M."/>
            <person name="Rokhsar D."/>
            <person name="Grimwood J."/>
            <person name="Schmutz J."/>
            <person name="Juenger T."/>
        </authorList>
    </citation>
    <scope>NUCLEOTIDE SEQUENCE [LARGE SCALE GENOMIC DNA]</scope>
    <source>
        <strain evidence="1">FIL2</strain>
    </source>
</reference>
<proteinExistence type="predicted"/>
<name>A0A2T8KM22_9POAL</name>
<evidence type="ECO:0000313" key="1">
    <source>
        <dbReference type="EMBL" id="PVH63192.1"/>
    </source>
</evidence>
<protein>
    <submittedName>
        <fullName evidence="1">Uncharacterized protein</fullName>
    </submittedName>
</protein>